<evidence type="ECO:0008006" key="3">
    <source>
        <dbReference type="Google" id="ProtNLM"/>
    </source>
</evidence>
<dbReference type="AlphaFoldDB" id="A0AAW2IGL5"/>
<gene>
    <name evidence="2" type="ORF">PYX00_002050</name>
</gene>
<protein>
    <recommendedName>
        <fullName evidence="3">HIG1 domain-containing protein</fullName>
    </recommendedName>
</protein>
<keyword evidence="1" id="KW-0812">Transmembrane</keyword>
<reference evidence="2" key="1">
    <citation type="journal article" date="2024" name="Gigascience">
        <title>Chromosome-level genome of the poultry shaft louse Menopon gallinae provides insight into the host-switching and adaptive evolution of parasitic lice.</title>
        <authorList>
            <person name="Xu Y."/>
            <person name="Ma L."/>
            <person name="Liu S."/>
            <person name="Liang Y."/>
            <person name="Liu Q."/>
            <person name="He Z."/>
            <person name="Tian L."/>
            <person name="Duan Y."/>
            <person name="Cai W."/>
            <person name="Li H."/>
            <person name="Song F."/>
        </authorList>
    </citation>
    <scope>NUCLEOTIDE SEQUENCE</scope>
    <source>
        <strain evidence="2">Cailab_2023a</strain>
    </source>
</reference>
<name>A0AAW2IGL5_9NEOP</name>
<proteinExistence type="predicted"/>
<keyword evidence="1" id="KW-1133">Transmembrane helix</keyword>
<sequence length="96" mass="11564">MKNLEEYTEDWRTKWEQDMKNTPKALFVIPFALSVLGPYFLMYTNYKIVRRFKKDEKFRNNVLIVTGTAVSLFGFYMNGTFEKIRRWFNNDGDELS</sequence>
<comment type="caution">
    <text evidence="2">The sequence shown here is derived from an EMBL/GenBank/DDBJ whole genome shotgun (WGS) entry which is preliminary data.</text>
</comment>
<evidence type="ECO:0000256" key="1">
    <source>
        <dbReference type="SAM" id="Phobius"/>
    </source>
</evidence>
<accession>A0AAW2IGL5</accession>
<evidence type="ECO:0000313" key="2">
    <source>
        <dbReference type="EMBL" id="KAL0280886.1"/>
    </source>
</evidence>
<organism evidence="2">
    <name type="scientific">Menopon gallinae</name>
    <name type="common">poultry shaft louse</name>
    <dbReference type="NCBI Taxonomy" id="328185"/>
    <lineage>
        <taxon>Eukaryota</taxon>
        <taxon>Metazoa</taxon>
        <taxon>Ecdysozoa</taxon>
        <taxon>Arthropoda</taxon>
        <taxon>Hexapoda</taxon>
        <taxon>Insecta</taxon>
        <taxon>Pterygota</taxon>
        <taxon>Neoptera</taxon>
        <taxon>Paraneoptera</taxon>
        <taxon>Psocodea</taxon>
        <taxon>Troctomorpha</taxon>
        <taxon>Phthiraptera</taxon>
        <taxon>Amblycera</taxon>
        <taxon>Menoponidae</taxon>
        <taxon>Menopon</taxon>
    </lineage>
</organism>
<dbReference type="EMBL" id="JARGDH010000001">
    <property type="protein sequence ID" value="KAL0280886.1"/>
    <property type="molecule type" value="Genomic_DNA"/>
</dbReference>
<feature type="transmembrane region" description="Helical" evidence="1">
    <location>
        <begin position="25"/>
        <end position="46"/>
    </location>
</feature>
<keyword evidence="1" id="KW-0472">Membrane</keyword>
<feature type="transmembrane region" description="Helical" evidence="1">
    <location>
        <begin position="58"/>
        <end position="77"/>
    </location>
</feature>